<name>A0A158GHF4_CABCO</name>
<dbReference type="Gene3D" id="1.10.10.10">
    <property type="entry name" value="Winged helix-like DNA-binding domain superfamily/Winged helix DNA-binding domain"/>
    <property type="match status" value="1"/>
</dbReference>
<accession>A0A158GHF4</accession>
<dbReference type="SUPFAM" id="SSF46785">
    <property type="entry name" value="Winged helix' DNA-binding domain"/>
    <property type="match status" value="1"/>
</dbReference>
<dbReference type="Proteomes" id="UP000054740">
    <property type="component" value="Unassembled WGS sequence"/>
</dbReference>
<sequence>MNETVRIGILSLEEMAEQTLAELDTGKYHGAFFGYATPELLFRTFTTPRWQIIRAMTGAGPMSIRELSRRLERDVKGVHRDVKALLEAGLLQHDEQGGIVFPYNTVHVNFTLTAADLALPGAASDKTAESAIDENSAPSRRPRRRAAPRKREPRPTGSR</sequence>
<keyword evidence="3" id="KW-1185">Reference proteome</keyword>
<protein>
    <recommendedName>
        <fullName evidence="4">Helix-turn-helix domain protein</fullName>
    </recommendedName>
</protein>
<evidence type="ECO:0000256" key="1">
    <source>
        <dbReference type="SAM" id="MobiDB-lite"/>
    </source>
</evidence>
<dbReference type="Pfam" id="PF25212">
    <property type="entry name" value="HVO_A0114"/>
    <property type="match status" value="1"/>
</dbReference>
<reference evidence="3" key="1">
    <citation type="submission" date="2016-01" db="EMBL/GenBank/DDBJ databases">
        <authorList>
            <person name="Peeters C."/>
        </authorList>
    </citation>
    <scope>NUCLEOTIDE SEQUENCE [LARGE SCALE GENOMIC DNA]</scope>
</reference>
<dbReference type="RefSeq" id="WP_053572140.1">
    <property type="nucleotide sequence ID" value="NZ_FCNY02000004.1"/>
</dbReference>
<dbReference type="InterPro" id="IPR036388">
    <property type="entry name" value="WH-like_DNA-bd_sf"/>
</dbReference>
<dbReference type="AlphaFoldDB" id="A0A158GHF4"/>
<feature type="compositionally biased region" description="Basic and acidic residues" evidence="1">
    <location>
        <begin position="149"/>
        <end position="159"/>
    </location>
</feature>
<evidence type="ECO:0000313" key="3">
    <source>
        <dbReference type="Proteomes" id="UP000054740"/>
    </source>
</evidence>
<evidence type="ECO:0000313" key="2">
    <source>
        <dbReference type="EMBL" id="SAL31271.1"/>
    </source>
</evidence>
<organism evidence="2 3">
    <name type="scientific">Caballeronia cordobensis</name>
    <name type="common">Burkholderia cordobensis</name>
    <dbReference type="NCBI Taxonomy" id="1353886"/>
    <lineage>
        <taxon>Bacteria</taxon>
        <taxon>Pseudomonadati</taxon>
        <taxon>Pseudomonadota</taxon>
        <taxon>Betaproteobacteria</taxon>
        <taxon>Burkholderiales</taxon>
        <taxon>Burkholderiaceae</taxon>
        <taxon>Caballeronia</taxon>
    </lineage>
</organism>
<evidence type="ECO:0008006" key="4">
    <source>
        <dbReference type="Google" id="ProtNLM"/>
    </source>
</evidence>
<dbReference type="InterPro" id="IPR036390">
    <property type="entry name" value="WH_DNA-bd_sf"/>
</dbReference>
<proteinExistence type="predicted"/>
<gene>
    <name evidence="2" type="ORF">AWB70_01989</name>
</gene>
<feature type="region of interest" description="Disordered" evidence="1">
    <location>
        <begin position="123"/>
        <end position="159"/>
    </location>
</feature>
<dbReference type="EMBL" id="FCNY02000004">
    <property type="protein sequence ID" value="SAL31271.1"/>
    <property type="molecule type" value="Genomic_DNA"/>
</dbReference>